<evidence type="ECO:0000256" key="2">
    <source>
        <dbReference type="ARBA" id="ARBA00005262"/>
    </source>
</evidence>
<evidence type="ECO:0000256" key="4">
    <source>
        <dbReference type="ARBA" id="ARBA00022692"/>
    </source>
</evidence>
<proteinExistence type="inferred from homology"/>
<dbReference type="OrthoDB" id="556585at2"/>
<evidence type="ECO:0000256" key="6">
    <source>
        <dbReference type="ARBA" id="ARBA00023136"/>
    </source>
</evidence>
<evidence type="ECO:0000256" key="1">
    <source>
        <dbReference type="ARBA" id="ARBA00004651"/>
    </source>
</evidence>
<keyword evidence="6 7" id="KW-0472">Membrane</keyword>
<dbReference type="PANTHER" id="PTHR43663">
    <property type="entry name" value="CHROMATE TRANSPORT PROTEIN-RELATED"/>
    <property type="match status" value="1"/>
</dbReference>
<name>A0A4P6UPF1_9BURK</name>
<dbReference type="PANTHER" id="PTHR43663:SF1">
    <property type="entry name" value="CHROMATE TRANSPORTER"/>
    <property type="match status" value="1"/>
</dbReference>
<dbReference type="KEGG" id="hgr:DW355_12985"/>
<keyword evidence="5 7" id="KW-1133">Transmembrane helix</keyword>
<gene>
    <name evidence="8" type="ORF">DW355_12985</name>
</gene>
<dbReference type="AlphaFoldDB" id="A0A4P6UPF1"/>
<keyword evidence="4 7" id="KW-0812">Transmembrane</keyword>
<feature type="transmembrane region" description="Helical" evidence="7">
    <location>
        <begin position="137"/>
        <end position="154"/>
    </location>
</feature>
<feature type="transmembrane region" description="Helical" evidence="7">
    <location>
        <begin position="16"/>
        <end position="36"/>
    </location>
</feature>
<evidence type="ECO:0000313" key="8">
    <source>
        <dbReference type="EMBL" id="QBK05531.1"/>
    </source>
</evidence>
<comment type="similarity">
    <text evidence="2">Belongs to the chromate ion transporter (CHR) (TC 2.A.51) family.</text>
</comment>
<evidence type="ECO:0000313" key="9">
    <source>
        <dbReference type="Proteomes" id="UP000292939"/>
    </source>
</evidence>
<feature type="transmembrane region" description="Helical" evidence="7">
    <location>
        <begin position="92"/>
        <end position="117"/>
    </location>
</feature>
<evidence type="ECO:0000256" key="3">
    <source>
        <dbReference type="ARBA" id="ARBA00022475"/>
    </source>
</evidence>
<dbReference type="InterPro" id="IPR052518">
    <property type="entry name" value="CHR_Transporter"/>
</dbReference>
<evidence type="ECO:0000256" key="7">
    <source>
        <dbReference type="SAM" id="Phobius"/>
    </source>
</evidence>
<organism evidence="8 9">
    <name type="scientific">Hylemonella gracilis</name>
    <dbReference type="NCBI Taxonomy" id="80880"/>
    <lineage>
        <taxon>Bacteria</taxon>
        <taxon>Pseudomonadati</taxon>
        <taxon>Pseudomonadota</taxon>
        <taxon>Betaproteobacteria</taxon>
        <taxon>Burkholderiales</taxon>
        <taxon>Comamonadaceae</taxon>
        <taxon>Hylemonella</taxon>
    </lineage>
</organism>
<dbReference type="Proteomes" id="UP000292939">
    <property type="component" value="Chromosome"/>
</dbReference>
<dbReference type="Pfam" id="PF02417">
    <property type="entry name" value="Chromate_transp"/>
    <property type="match status" value="1"/>
</dbReference>
<dbReference type="GO" id="GO:0005886">
    <property type="term" value="C:plasma membrane"/>
    <property type="evidence" value="ECO:0007669"/>
    <property type="project" value="UniProtKB-SubCell"/>
</dbReference>
<dbReference type="RefSeq" id="WP_131280672.1">
    <property type="nucleotide sequence ID" value="NZ_CP031395.1"/>
</dbReference>
<reference evidence="8 9" key="1">
    <citation type="submission" date="2018-07" db="EMBL/GenBank/DDBJ databases">
        <title>Exploring interactions and the metabolic potential of the ultra-small soil bacteria Hylemonella gracilis.</title>
        <authorList>
            <person name="Tyc O."/>
            <person name="Kulkarni P."/>
            <person name="Gawehns F."/>
            <person name="Hundscheid M."/>
            <person name="Zweers H."/>
            <person name="Garbeva P."/>
        </authorList>
    </citation>
    <scope>NUCLEOTIDE SEQUENCE [LARGE SCALE GENOMIC DNA]</scope>
    <source>
        <strain evidence="8 9">NS1</strain>
    </source>
</reference>
<sequence>MNALAAPLISLGLTDWLHLVLHFATLSLLAVGGAITTTPDMHRYLVTQQGWLSETQFNASIALAQAAPGPNVLFIALLGWNVGLNNGAGGHPIGWALLGAAGCLLGVLLPSSTLVYLTARWSHANRERRGVRAFKQGLAPVVVALLISTGWILGSTQAANFPDLASAAHTAWPYWALTAATALLVWRTRLHLLWLLGAGALVGVLLG</sequence>
<feature type="transmembrane region" description="Helical" evidence="7">
    <location>
        <begin position="57"/>
        <end position="80"/>
    </location>
</feature>
<feature type="transmembrane region" description="Helical" evidence="7">
    <location>
        <begin position="174"/>
        <end position="206"/>
    </location>
</feature>
<dbReference type="EMBL" id="CP031395">
    <property type="protein sequence ID" value="QBK05531.1"/>
    <property type="molecule type" value="Genomic_DNA"/>
</dbReference>
<keyword evidence="3" id="KW-1003">Cell membrane</keyword>
<dbReference type="GO" id="GO:0015109">
    <property type="term" value="F:chromate transmembrane transporter activity"/>
    <property type="evidence" value="ECO:0007669"/>
    <property type="project" value="InterPro"/>
</dbReference>
<evidence type="ECO:0000256" key="5">
    <source>
        <dbReference type="ARBA" id="ARBA00022989"/>
    </source>
</evidence>
<comment type="subcellular location">
    <subcellularLocation>
        <location evidence="1">Cell membrane</location>
        <topology evidence="1">Multi-pass membrane protein</topology>
    </subcellularLocation>
</comment>
<accession>A0A4P6UPF1</accession>
<dbReference type="InterPro" id="IPR003370">
    <property type="entry name" value="Chromate_transpt"/>
</dbReference>
<protein>
    <submittedName>
        <fullName evidence="8">Chromate transporter</fullName>
    </submittedName>
</protein>